<reference evidence="1 2" key="1">
    <citation type="journal article" date="2004" name="PLoS Biol.">
        <title>Genomic insights into methanotrophy: the complete genome sequence of Methylococcus capsulatus (Bath).</title>
        <authorList>
            <person name="Ward N.L."/>
            <person name="Larsen O."/>
            <person name="Sakwa J."/>
            <person name="Bruseth L."/>
            <person name="Khouri H.M."/>
            <person name="Durkin A.S."/>
            <person name="Dimitrov G."/>
            <person name="Jiang L."/>
            <person name="Scanlan D."/>
            <person name="Kang K.H."/>
            <person name="Lewis M.R."/>
            <person name="Nelson K.E."/>
            <person name="Methe B.A."/>
            <person name="Wu M."/>
            <person name="Heidelberg J.F."/>
            <person name="Paulsen I.T."/>
            <person name="Fouts D.E."/>
            <person name="Ravel J."/>
            <person name="Tettelin H."/>
            <person name="Ren Q."/>
            <person name="Read T.D."/>
            <person name="DeBoy R.T."/>
            <person name="Seshadri R."/>
            <person name="Salzberg S.L."/>
            <person name="Jensen H.B."/>
            <person name="Birkeland N.K."/>
            <person name="Nelson W.C."/>
            <person name="Dodson R.J."/>
            <person name="Grindhaug S.H."/>
            <person name="Holt I.E."/>
            <person name="Eidhammer I."/>
            <person name="Jonasen I."/>
            <person name="Vanaken S."/>
            <person name="Utterback T.R."/>
            <person name="Feldblyum T.V."/>
            <person name="Fraser C.M."/>
            <person name="Lillehaug J.R."/>
            <person name="Eisen J.A."/>
        </authorList>
    </citation>
    <scope>NUCLEOTIDE SEQUENCE [LARGE SCALE GENOMIC DNA]</scope>
    <source>
        <strain evidence="2">ATCC 33009 / NCIMB 11132 / Bath</strain>
    </source>
</reference>
<evidence type="ECO:0000313" key="2">
    <source>
        <dbReference type="Proteomes" id="UP000006821"/>
    </source>
</evidence>
<organism evidence="1 2">
    <name type="scientific">Methylococcus capsulatus (strain ATCC 33009 / NCIMB 11132 / Bath)</name>
    <dbReference type="NCBI Taxonomy" id="243233"/>
    <lineage>
        <taxon>Bacteria</taxon>
        <taxon>Pseudomonadati</taxon>
        <taxon>Pseudomonadota</taxon>
        <taxon>Gammaproteobacteria</taxon>
        <taxon>Methylococcales</taxon>
        <taxon>Methylococcaceae</taxon>
        <taxon>Methylococcus</taxon>
    </lineage>
</organism>
<evidence type="ECO:0008006" key="3">
    <source>
        <dbReference type="Google" id="ProtNLM"/>
    </source>
</evidence>
<name>Q60BQ5_METCA</name>
<evidence type="ECO:0000313" key="1">
    <source>
        <dbReference type="EMBL" id="AAU90439.1"/>
    </source>
</evidence>
<gene>
    <name evidence="1" type="ordered locus">MCA0410</name>
</gene>
<dbReference type="EMBL" id="AE017282">
    <property type="protein sequence ID" value="AAU90439.1"/>
    <property type="molecule type" value="Genomic_DNA"/>
</dbReference>
<sequence length="90" mass="9435">MPEPIIFRRTVVRISNEEKGSGGMPSRDVSGRSRALPGAVAVALLCGCSATKQAREVQPSGFLGSYSSLRKGNGDGPLLVYANPAADCRK</sequence>
<dbReference type="KEGG" id="mca:MCA0410"/>
<protein>
    <recommendedName>
        <fullName evidence="3">Lipoprotein</fullName>
    </recommendedName>
</protein>
<dbReference type="HOGENOM" id="CLU_2437410_0_0_6"/>
<dbReference type="AlphaFoldDB" id="Q60BQ5"/>
<dbReference type="STRING" id="243233.MCA0410"/>
<proteinExistence type="predicted"/>
<dbReference type="Proteomes" id="UP000006821">
    <property type="component" value="Chromosome"/>
</dbReference>
<accession>Q60BQ5</accession>